<organism evidence="1 2">
    <name type="scientific">Pseudosulfitobacter pseudonitzschiae</name>
    <dbReference type="NCBI Taxonomy" id="1402135"/>
    <lineage>
        <taxon>Bacteria</taxon>
        <taxon>Pseudomonadati</taxon>
        <taxon>Pseudomonadota</taxon>
        <taxon>Alphaproteobacteria</taxon>
        <taxon>Rhodobacterales</taxon>
        <taxon>Roseobacteraceae</taxon>
        <taxon>Pseudosulfitobacter</taxon>
    </lineage>
</organism>
<evidence type="ECO:0000313" key="2">
    <source>
        <dbReference type="Proteomes" id="UP000027746"/>
    </source>
</evidence>
<protein>
    <recommendedName>
        <fullName evidence="3">N-acetyltransferase domain-containing protein</fullName>
    </recommendedName>
</protein>
<sequence length="140" mass="15701">MCELQGSRRLEDALAELRHYVDLDAHCVLAVDGRKVLGSVIFFPVGKSSVATGYAEKIGAAPDRSILWSFIWVDKSRRGESIWARMNEVCLSEARAQGFVSVISFGYETEEIYRFLIQNPRNIATEVIDYTGRAVLIAEI</sequence>
<keyword evidence="2" id="KW-1185">Reference proteome</keyword>
<dbReference type="EMBL" id="JAMD01000021">
    <property type="protein sequence ID" value="KEJ93994.1"/>
    <property type="molecule type" value="Genomic_DNA"/>
</dbReference>
<gene>
    <name evidence="1" type="ORF">SUH3_12040</name>
</gene>
<dbReference type="InterPro" id="IPR016181">
    <property type="entry name" value="Acyl_CoA_acyltransferase"/>
</dbReference>
<accession>A0A073IW49</accession>
<dbReference type="Proteomes" id="UP000027746">
    <property type="component" value="Unassembled WGS sequence"/>
</dbReference>
<reference evidence="1 2" key="1">
    <citation type="submission" date="2014-01" db="EMBL/GenBank/DDBJ databases">
        <title>Sulfitobacter sp. H3 (MCCC 1A00686) Genome Sequencing.</title>
        <authorList>
            <person name="Lai Q."/>
            <person name="Hong Z."/>
        </authorList>
    </citation>
    <scope>NUCLEOTIDE SEQUENCE [LARGE SCALE GENOMIC DNA]</scope>
    <source>
        <strain evidence="1 2">H3</strain>
    </source>
</reference>
<dbReference type="Gene3D" id="3.40.630.30">
    <property type="match status" value="1"/>
</dbReference>
<comment type="caution">
    <text evidence="1">The sequence shown here is derived from an EMBL/GenBank/DDBJ whole genome shotgun (WGS) entry which is preliminary data.</text>
</comment>
<proteinExistence type="predicted"/>
<dbReference type="SUPFAM" id="SSF55729">
    <property type="entry name" value="Acyl-CoA N-acyltransferases (Nat)"/>
    <property type="match status" value="1"/>
</dbReference>
<dbReference type="AlphaFoldDB" id="A0A073IW49"/>
<evidence type="ECO:0008006" key="3">
    <source>
        <dbReference type="Google" id="ProtNLM"/>
    </source>
</evidence>
<name>A0A073IW49_9RHOB</name>
<evidence type="ECO:0000313" key="1">
    <source>
        <dbReference type="EMBL" id="KEJ93994.1"/>
    </source>
</evidence>